<feature type="domain" description="Glycosyl transferase family 3 N-terminal" evidence="4">
    <location>
        <begin position="12"/>
        <end position="66"/>
    </location>
</feature>
<evidence type="ECO:0000313" key="5">
    <source>
        <dbReference type="EMBL" id="MFC0212582.1"/>
    </source>
</evidence>
<dbReference type="SUPFAM" id="SSF47648">
    <property type="entry name" value="Nucleoside phosphorylase/phosphoribosyltransferase N-terminal domain"/>
    <property type="match status" value="1"/>
</dbReference>
<dbReference type="EMBL" id="JBHLWN010000031">
    <property type="protein sequence ID" value="MFC0212582.1"/>
    <property type="molecule type" value="Genomic_DNA"/>
</dbReference>
<keyword evidence="3" id="KW-0028">Amino-acid biosynthesis</keyword>
<protein>
    <submittedName>
        <fullName evidence="5">Anthranilate phosphoribosyltransferase</fullName>
    </submittedName>
</protein>
<keyword evidence="6" id="KW-1185">Reference proteome</keyword>
<keyword evidence="3" id="KW-0057">Aromatic amino acid biosynthesis</keyword>
<evidence type="ECO:0000313" key="6">
    <source>
        <dbReference type="Proteomes" id="UP001589776"/>
    </source>
</evidence>
<dbReference type="SUPFAM" id="SSF52418">
    <property type="entry name" value="Nucleoside phosphorylase/phosphoribosyltransferase catalytic domain"/>
    <property type="match status" value="1"/>
</dbReference>
<dbReference type="InterPro" id="IPR017459">
    <property type="entry name" value="Glycosyl_Trfase_fam3_N_dom"/>
</dbReference>
<evidence type="ECO:0000256" key="3">
    <source>
        <dbReference type="ARBA" id="ARBA00022822"/>
    </source>
</evidence>
<evidence type="ECO:0000256" key="1">
    <source>
        <dbReference type="ARBA" id="ARBA00022676"/>
    </source>
</evidence>
<dbReference type="GO" id="GO:0016757">
    <property type="term" value="F:glycosyltransferase activity"/>
    <property type="evidence" value="ECO:0007669"/>
    <property type="project" value="UniProtKB-KW"/>
</dbReference>
<keyword evidence="2" id="KW-0808">Transferase</keyword>
<dbReference type="Pfam" id="PF02885">
    <property type="entry name" value="Glycos_trans_3N"/>
    <property type="match status" value="1"/>
</dbReference>
<keyword evidence="3" id="KW-0822">Tryptophan biosynthesis</keyword>
<accession>A0ABV6DJ07</accession>
<comment type="caution">
    <text evidence="5">The sequence shown here is derived from an EMBL/GenBank/DDBJ whole genome shotgun (WGS) entry which is preliminary data.</text>
</comment>
<proteinExistence type="predicted"/>
<dbReference type="Proteomes" id="UP001589776">
    <property type="component" value="Unassembled WGS sequence"/>
</dbReference>
<dbReference type="RefSeq" id="WP_377469771.1">
    <property type="nucleotide sequence ID" value="NZ_JBHLWN010000031.1"/>
</dbReference>
<dbReference type="PANTHER" id="PTHR43285:SF2">
    <property type="entry name" value="ANTHRANILATE PHOSPHORIBOSYLTRANSFERASE"/>
    <property type="match status" value="1"/>
</dbReference>
<dbReference type="InterPro" id="IPR035902">
    <property type="entry name" value="Nuc_phospho_transferase"/>
</dbReference>
<sequence length="349" mass="38602">MKQWIQAVWDAYRNGETLTSDITAAAAAAIANGTASDGQSGAFLTAMRMKGETAEELHTMVEVFRQFRCALPPSPDSLCIGGTLVRPQSFLLSLAVSLVLASAGFPQSITSSVKDEEQQLELLRCLRIDTGPQGTAGSGQPVRTRIGYLPPTVVCPPLSRLRALREELGMASLLDDLELVLNPLDSRQLLLGIGGPPDAQRWAPLLPLLGYQLAYLVEGMHGSEVLPLYKPSYVRIVSAYGDETRIVDPQTFGFYSEPLLPDSTERLLDRFHRVLQNETGFDLLPDRDHVIFNAALRLLWFDKVATYEEGFVLVTSLLQRKEPWRLLQRWREQSAEKGDAKPDGQHTGT</sequence>
<gene>
    <name evidence="5" type="ORF">ACFFK0_08910</name>
</gene>
<keyword evidence="1 5" id="KW-0328">Glycosyltransferase</keyword>
<organism evidence="5 6">
    <name type="scientific">Paenibacillus chartarius</name>
    <dbReference type="NCBI Taxonomy" id="747481"/>
    <lineage>
        <taxon>Bacteria</taxon>
        <taxon>Bacillati</taxon>
        <taxon>Bacillota</taxon>
        <taxon>Bacilli</taxon>
        <taxon>Bacillales</taxon>
        <taxon>Paenibacillaceae</taxon>
        <taxon>Paenibacillus</taxon>
    </lineage>
</organism>
<dbReference type="InterPro" id="IPR005940">
    <property type="entry name" value="Anthranilate_Pribosyl_Tfrase"/>
</dbReference>
<dbReference type="PANTHER" id="PTHR43285">
    <property type="entry name" value="ANTHRANILATE PHOSPHORIBOSYLTRANSFERASE"/>
    <property type="match status" value="1"/>
</dbReference>
<name>A0ABV6DJ07_9BACL</name>
<evidence type="ECO:0000256" key="2">
    <source>
        <dbReference type="ARBA" id="ARBA00022679"/>
    </source>
</evidence>
<dbReference type="InterPro" id="IPR036320">
    <property type="entry name" value="Glycosyl_Trfase_fam3_N_dom_sf"/>
</dbReference>
<dbReference type="Gene3D" id="3.40.1030.10">
    <property type="entry name" value="Nucleoside phosphorylase/phosphoribosyltransferase catalytic domain"/>
    <property type="match status" value="1"/>
</dbReference>
<evidence type="ECO:0000259" key="4">
    <source>
        <dbReference type="Pfam" id="PF02885"/>
    </source>
</evidence>
<dbReference type="Gene3D" id="1.20.970.10">
    <property type="entry name" value="Transferase, Pyrimidine Nucleoside Phosphorylase, Chain C"/>
    <property type="match status" value="1"/>
</dbReference>
<reference evidence="5 6" key="1">
    <citation type="submission" date="2024-09" db="EMBL/GenBank/DDBJ databases">
        <authorList>
            <person name="Sun Q."/>
            <person name="Mori K."/>
        </authorList>
    </citation>
    <scope>NUCLEOTIDE SEQUENCE [LARGE SCALE GENOMIC DNA]</scope>
    <source>
        <strain evidence="5 6">CCM 7759</strain>
    </source>
</reference>